<sequence>MASQDKDVRPSLPSPWASQMGPWEAILEAAREQVPSLDSDSSLSDCGEEELFIFQRNQTTLIPDLSEELAEEPDRAWVPPADRAPPELCGVPMEFSPEPWGECNARTTEGRDPGQPVESSGESSSLLRMPEETPTWREGDLGGMSFNNKGSPSPSWGPQGEATPYFPEGELKMDPNAASWVQEGSDCGNRRALRRERRRMIERDLLHKVTWGARGPACSDHSQVKVTPCEAAVAGPRPEMPPQGPQEGLPVLSLQQIEELDLDHILQSLAGREDDQGDLTSGTVWWAAGCLQGRDHAEPSAQDRLMEQLTLLCATKSRAWKVPADMLKDTEQLEARSRCALTQPGFQAGLSQRRRLRSPAEPPTVFIDLRPTEPSDQGLLERDCTGKSQLLQQLRAFRKGMAQPQLPASKCPSSQKAQAPKDTAGSGTGKKPHVTL</sequence>
<dbReference type="GO" id="GO:0120293">
    <property type="term" value="C:dynein axonemal particle"/>
    <property type="evidence" value="ECO:0007669"/>
    <property type="project" value="UniProtKB-SubCell"/>
</dbReference>
<dbReference type="Pfam" id="PF15773">
    <property type="entry name" value="DAAP1"/>
    <property type="match status" value="2"/>
</dbReference>
<feature type="compositionally biased region" description="Polar residues" evidence="6">
    <location>
        <begin position="117"/>
        <end position="126"/>
    </location>
</feature>
<feature type="region of interest" description="Disordered" evidence="6">
    <location>
        <begin position="70"/>
        <end position="171"/>
    </location>
</feature>
<proteinExistence type="predicted"/>
<dbReference type="InterPro" id="IPR031531">
    <property type="entry name" value="DNAAF8"/>
</dbReference>
<dbReference type="AlphaFoldDB" id="A0A7E6DD12"/>
<name>A0A7E6DD12_9CHIR</name>
<comment type="subcellular location">
    <subcellularLocation>
        <location evidence="3">Dynein axonemal particle</location>
    </subcellularLocation>
</comment>
<feature type="region of interest" description="Disordered" evidence="6">
    <location>
        <begin position="351"/>
        <end position="379"/>
    </location>
</feature>
<feature type="compositionally biased region" description="Polar residues" evidence="6">
    <location>
        <begin position="145"/>
        <end position="156"/>
    </location>
</feature>
<evidence type="ECO:0000256" key="6">
    <source>
        <dbReference type="SAM" id="MobiDB-lite"/>
    </source>
</evidence>
<evidence type="ECO:0000256" key="1">
    <source>
        <dbReference type="ARBA" id="ARBA00022490"/>
    </source>
</evidence>
<evidence type="ECO:0000256" key="5">
    <source>
        <dbReference type="ARBA" id="ARBA00030565"/>
    </source>
</evidence>
<dbReference type="GO" id="GO:0070840">
    <property type="term" value="F:dynein complex binding"/>
    <property type="evidence" value="ECO:0007669"/>
    <property type="project" value="InterPro"/>
</dbReference>
<reference evidence="8" key="1">
    <citation type="submission" date="2025-08" db="UniProtKB">
        <authorList>
            <consortium name="RefSeq"/>
        </authorList>
    </citation>
    <scope>IDENTIFICATION</scope>
    <source>
        <tissue evidence="8">Muscle</tissue>
    </source>
</reference>
<protein>
    <recommendedName>
        <fullName evidence="4">Dynein axonemal assembly factor 8</fullName>
    </recommendedName>
    <alternativeName>
        <fullName evidence="5">Dynein axonemal-associated protein 1</fullName>
    </alternativeName>
</protein>
<feature type="compositionally biased region" description="Basic and acidic residues" evidence="6">
    <location>
        <begin position="129"/>
        <end position="140"/>
    </location>
</feature>
<evidence type="ECO:0000313" key="8">
    <source>
        <dbReference type="RefSeq" id="XP_035876886.1"/>
    </source>
</evidence>
<evidence type="ECO:0000256" key="3">
    <source>
        <dbReference type="ARBA" id="ARBA00024190"/>
    </source>
</evidence>
<evidence type="ECO:0000313" key="7">
    <source>
        <dbReference type="Proteomes" id="UP000504628"/>
    </source>
</evidence>
<organism evidence="7 8">
    <name type="scientific">Phyllostomus discolor</name>
    <name type="common">pale spear-nosed bat</name>
    <dbReference type="NCBI Taxonomy" id="89673"/>
    <lineage>
        <taxon>Eukaryota</taxon>
        <taxon>Metazoa</taxon>
        <taxon>Chordata</taxon>
        <taxon>Craniata</taxon>
        <taxon>Vertebrata</taxon>
        <taxon>Euteleostomi</taxon>
        <taxon>Mammalia</taxon>
        <taxon>Eutheria</taxon>
        <taxon>Laurasiatheria</taxon>
        <taxon>Chiroptera</taxon>
        <taxon>Yangochiroptera</taxon>
        <taxon>Phyllostomidae</taxon>
        <taxon>Phyllostominae</taxon>
        <taxon>Phyllostomus</taxon>
    </lineage>
</organism>
<evidence type="ECO:0000256" key="4">
    <source>
        <dbReference type="ARBA" id="ARBA00024428"/>
    </source>
</evidence>
<accession>A0A7E6DD12</accession>
<evidence type="ECO:0000256" key="2">
    <source>
        <dbReference type="ARBA" id="ARBA00024177"/>
    </source>
</evidence>
<feature type="region of interest" description="Disordered" evidence="6">
    <location>
        <begin position="399"/>
        <end position="436"/>
    </location>
</feature>
<keyword evidence="1" id="KW-0963">Cytoplasm</keyword>
<dbReference type="CTD" id="146562"/>
<dbReference type="GeneID" id="114502274"/>
<dbReference type="PANTHER" id="PTHR35977:SF1">
    <property type="entry name" value="DYNEIN AXONEMAL ASSEMBLY FACTOR 8"/>
    <property type="match status" value="1"/>
</dbReference>
<feature type="region of interest" description="Disordered" evidence="6">
    <location>
        <begin position="1"/>
        <end position="24"/>
    </location>
</feature>
<comment type="function">
    <text evidence="2">In cyliated cells, dynein axonemal particle-specific protein required for deployment of ODA to the axoneme. Interacts with outer dynein arm (ODA) subunits.</text>
</comment>
<keyword evidence="7" id="KW-1185">Reference proteome</keyword>
<gene>
    <name evidence="8" type="primary">C3H16orf71</name>
</gene>
<dbReference type="PANTHER" id="PTHR35977">
    <property type="entry name" value="CHROMOSOME 16 OPEN READING FRAME 71"/>
    <property type="match status" value="1"/>
</dbReference>
<dbReference type="RefSeq" id="XP_035876886.1">
    <property type="nucleotide sequence ID" value="XM_036020993.1"/>
</dbReference>
<dbReference type="Proteomes" id="UP000504628">
    <property type="component" value="Chromosome 3"/>
</dbReference>